<keyword evidence="1" id="KW-0521">NADP</keyword>
<dbReference type="InterPro" id="IPR013154">
    <property type="entry name" value="ADH-like_N"/>
</dbReference>
<dbReference type="EMBL" id="PQWM01000053">
    <property type="protein sequence ID" value="RDZ07710.1"/>
    <property type="molecule type" value="Genomic_DNA"/>
</dbReference>
<dbReference type="InterPro" id="IPR020843">
    <property type="entry name" value="ER"/>
</dbReference>
<accession>A0A3D8WUT0</accession>
<dbReference type="Proteomes" id="UP000256519">
    <property type="component" value="Unassembled WGS sequence"/>
</dbReference>
<protein>
    <submittedName>
        <fullName evidence="3">NADPH:quinone reductase</fullName>
    </submittedName>
</protein>
<dbReference type="GO" id="GO:0016491">
    <property type="term" value="F:oxidoreductase activity"/>
    <property type="evidence" value="ECO:0007669"/>
    <property type="project" value="InterPro"/>
</dbReference>
<evidence type="ECO:0000313" key="4">
    <source>
        <dbReference type="Proteomes" id="UP000256519"/>
    </source>
</evidence>
<dbReference type="InterPro" id="IPR036291">
    <property type="entry name" value="NAD(P)-bd_dom_sf"/>
</dbReference>
<organism evidence="3 4">
    <name type="scientific">Priestia megaterium</name>
    <name type="common">Bacillus megaterium</name>
    <dbReference type="NCBI Taxonomy" id="1404"/>
    <lineage>
        <taxon>Bacteria</taxon>
        <taxon>Bacillati</taxon>
        <taxon>Bacillota</taxon>
        <taxon>Bacilli</taxon>
        <taxon>Bacillales</taxon>
        <taxon>Bacillaceae</taxon>
        <taxon>Priestia</taxon>
    </lineage>
</organism>
<dbReference type="Pfam" id="PF00107">
    <property type="entry name" value="ADH_zinc_N"/>
    <property type="match status" value="1"/>
</dbReference>
<dbReference type="PANTHER" id="PTHR44154:SF1">
    <property type="entry name" value="QUINONE OXIDOREDUCTASE"/>
    <property type="match status" value="1"/>
</dbReference>
<comment type="caution">
    <text evidence="3">The sequence shown here is derived from an EMBL/GenBank/DDBJ whole genome shotgun (WGS) entry which is preliminary data.</text>
</comment>
<evidence type="ECO:0000256" key="1">
    <source>
        <dbReference type="ARBA" id="ARBA00022857"/>
    </source>
</evidence>
<dbReference type="SUPFAM" id="SSF51735">
    <property type="entry name" value="NAD(P)-binding Rossmann-fold domains"/>
    <property type="match status" value="1"/>
</dbReference>
<dbReference type="SMART" id="SM00829">
    <property type="entry name" value="PKS_ER"/>
    <property type="match status" value="1"/>
</dbReference>
<dbReference type="InterPro" id="IPR051603">
    <property type="entry name" value="Zinc-ADH_QOR/CCCR"/>
</dbReference>
<sequence>MKAIRLEQPCNSDDLIPVEVALPTPKGKEVVVKVKAFSVNESEVTSSKGESSQDFSFPRILGIEGVGVIESVSEKSTLKVGQQVATMMEGLGRSIDGSYAEYMLVHEDNLIPFESDLGWEVLGAIPEMLQTAYGSLTKGLQLKQDDTLLIRGGTSTVGLMAAIIAKYQGATVISTSRKPENISTLHEYGVDYPLLDDGDFESTVQKIMPNGVDKVLELVGFTTLYQDMKLLKQGGLICFTGALSGIWIEEDFSPFSIPSGVYLTSYAGGVKDLPSEVLTEFLNLIKTNNMVVPIGKIYKGLESVSQAHKDLEAHKYNGKYVVVI</sequence>
<reference evidence="3 4" key="1">
    <citation type="journal article" date="2018" name="Appl. Environ. Microbiol.">
        <title>Antimicrobial susceptibility testing and tentative epidemiological cut-off values of five Bacillus species relevant for use as animal feed additives or for plant protection.</title>
        <authorList>
            <person name="Agerso Y."/>
            <person name="Stuer-Lauridsen B."/>
            <person name="Bjerre K."/>
            <person name="Jensen M.G."/>
            <person name="Johansen E."/>
            <person name="Bennedsen M."/>
            <person name="Brockmann E."/>
            <person name="Nielsen B."/>
        </authorList>
    </citation>
    <scope>NUCLEOTIDE SEQUENCE [LARGE SCALE GENOMIC DNA]</scope>
    <source>
        <strain evidence="3 4">CHCC20162</strain>
    </source>
</reference>
<dbReference type="Gene3D" id="3.90.180.10">
    <property type="entry name" value="Medium-chain alcohol dehydrogenases, catalytic domain"/>
    <property type="match status" value="1"/>
</dbReference>
<dbReference type="InterPro" id="IPR013149">
    <property type="entry name" value="ADH-like_C"/>
</dbReference>
<dbReference type="InterPro" id="IPR011032">
    <property type="entry name" value="GroES-like_sf"/>
</dbReference>
<dbReference type="SUPFAM" id="SSF50129">
    <property type="entry name" value="GroES-like"/>
    <property type="match status" value="1"/>
</dbReference>
<proteinExistence type="predicted"/>
<dbReference type="AlphaFoldDB" id="A0A3D8WUT0"/>
<dbReference type="Gene3D" id="3.40.50.720">
    <property type="entry name" value="NAD(P)-binding Rossmann-like Domain"/>
    <property type="match status" value="1"/>
</dbReference>
<gene>
    <name evidence="3" type="ORF">C3744_27370</name>
</gene>
<dbReference type="PANTHER" id="PTHR44154">
    <property type="entry name" value="QUINONE OXIDOREDUCTASE"/>
    <property type="match status" value="1"/>
</dbReference>
<evidence type="ECO:0000259" key="2">
    <source>
        <dbReference type="SMART" id="SM00829"/>
    </source>
</evidence>
<dbReference type="Pfam" id="PF08240">
    <property type="entry name" value="ADH_N"/>
    <property type="match status" value="1"/>
</dbReference>
<evidence type="ECO:0000313" key="3">
    <source>
        <dbReference type="EMBL" id="RDZ07710.1"/>
    </source>
</evidence>
<feature type="domain" description="Enoyl reductase (ER)" evidence="2">
    <location>
        <begin position="11"/>
        <end position="322"/>
    </location>
</feature>
<name>A0A3D8WUT0_PRIMG</name>